<dbReference type="Proteomes" id="UP000192578">
    <property type="component" value="Unassembled WGS sequence"/>
</dbReference>
<evidence type="ECO:0000313" key="11">
    <source>
        <dbReference type="Proteomes" id="UP000192578"/>
    </source>
</evidence>
<evidence type="ECO:0000256" key="2">
    <source>
        <dbReference type="ARBA" id="ARBA00022527"/>
    </source>
</evidence>
<dbReference type="PANTHER" id="PTHR24361">
    <property type="entry name" value="MITOGEN-ACTIVATED KINASE KINASE KINASE"/>
    <property type="match status" value="1"/>
</dbReference>
<keyword evidence="11" id="KW-1185">Reference proteome</keyword>
<comment type="catalytic activity">
    <reaction evidence="8">
        <text>L-seryl-[protein] + ATP = O-phospho-L-seryl-[protein] + ADP + H(+)</text>
        <dbReference type="Rhea" id="RHEA:17989"/>
        <dbReference type="Rhea" id="RHEA-COMP:9863"/>
        <dbReference type="Rhea" id="RHEA-COMP:11604"/>
        <dbReference type="ChEBI" id="CHEBI:15378"/>
        <dbReference type="ChEBI" id="CHEBI:29999"/>
        <dbReference type="ChEBI" id="CHEBI:30616"/>
        <dbReference type="ChEBI" id="CHEBI:83421"/>
        <dbReference type="ChEBI" id="CHEBI:456216"/>
        <dbReference type="EC" id="2.7.11.1"/>
    </reaction>
</comment>
<dbReference type="EC" id="2.7.11.1" evidence="1"/>
<dbReference type="InterPro" id="IPR000719">
    <property type="entry name" value="Prot_kinase_dom"/>
</dbReference>
<dbReference type="Pfam" id="PF00069">
    <property type="entry name" value="Pkinase"/>
    <property type="match status" value="1"/>
</dbReference>
<proteinExistence type="predicted"/>
<evidence type="ECO:0000259" key="9">
    <source>
        <dbReference type="PROSITE" id="PS50011"/>
    </source>
</evidence>
<feature type="domain" description="Protein kinase" evidence="9">
    <location>
        <begin position="1"/>
        <end position="116"/>
    </location>
</feature>
<dbReference type="SUPFAM" id="SSF56112">
    <property type="entry name" value="Protein kinase-like (PK-like)"/>
    <property type="match status" value="1"/>
</dbReference>
<dbReference type="OrthoDB" id="8693905at2759"/>
<dbReference type="InterPro" id="IPR011009">
    <property type="entry name" value="Kinase-like_dom_sf"/>
</dbReference>
<protein>
    <recommendedName>
        <fullName evidence="1">non-specific serine/threonine protein kinase</fullName>
        <ecNumber evidence="1">2.7.11.1</ecNumber>
    </recommendedName>
</protein>
<evidence type="ECO:0000256" key="3">
    <source>
        <dbReference type="ARBA" id="ARBA00022679"/>
    </source>
</evidence>
<comment type="catalytic activity">
    <reaction evidence="7">
        <text>L-threonyl-[protein] + ATP = O-phospho-L-threonyl-[protein] + ADP + H(+)</text>
        <dbReference type="Rhea" id="RHEA:46608"/>
        <dbReference type="Rhea" id="RHEA-COMP:11060"/>
        <dbReference type="Rhea" id="RHEA-COMP:11605"/>
        <dbReference type="ChEBI" id="CHEBI:15378"/>
        <dbReference type="ChEBI" id="CHEBI:30013"/>
        <dbReference type="ChEBI" id="CHEBI:30616"/>
        <dbReference type="ChEBI" id="CHEBI:61977"/>
        <dbReference type="ChEBI" id="CHEBI:456216"/>
        <dbReference type="EC" id="2.7.11.1"/>
    </reaction>
</comment>
<reference evidence="11" key="1">
    <citation type="submission" date="2017-01" db="EMBL/GenBank/DDBJ databases">
        <title>Comparative genomics of anhydrobiosis in the tardigrade Hypsibius dujardini.</title>
        <authorList>
            <person name="Yoshida Y."/>
            <person name="Koutsovoulos G."/>
            <person name="Laetsch D."/>
            <person name="Stevens L."/>
            <person name="Kumar S."/>
            <person name="Horikawa D."/>
            <person name="Ishino K."/>
            <person name="Komine S."/>
            <person name="Tomita M."/>
            <person name="Blaxter M."/>
            <person name="Arakawa K."/>
        </authorList>
    </citation>
    <scope>NUCLEOTIDE SEQUENCE [LARGE SCALE GENOMIC DNA]</scope>
    <source>
        <strain evidence="11">Z151</strain>
    </source>
</reference>
<dbReference type="AlphaFoldDB" id="A0A1W0WLT4"/>
<dbReference type="PANTHER" id="PTHR24361:SF433">
    <property type="entry name" value="PROTEIN KINASE DOMAIN-CONTAINING PROTEIN"/>
    <property type="match status" value="1"/>
</dbReference>
<sequence>MSPEMLAYAFGTDDEDQAFPTGIGRASDIWSVGCTVLEMVGRGQFQYKSPDGTIITVDSGKPKKFLKQVNDGAYPDQSDAEKSLGSELSHVLAGCLRKDADERPEAAELARLVQAVGETA</sequence>
<name>A0A1W0WLT4_HYPEX</name>
<keyword evidence="5" id="KW-0418">Kinase</keyword>
<dbReference type="EMBL" id="MTYJ01000078">
    <property type="protein sequence ID" value="OQV16127.1"/>
    <property type="molecule type" value="Genomic_DNA"/>
</dbReference>
<dbReference type="Gene3D" id="1.10.510.10">
    <property type="entry name" value="Transferase(Phosphotransferase) domain 1"/>
    <property type="match status" value="1"/>
</dbReference>
<keyword evidence="6" id="KW-0067">ATP-binding</keyword>
<keyword evidence="2" id="KW-0723">Serine/threonine-protein kinase</keyword>
<evidence type="ECO:0000256" key="5">
    <source>
        <dbReference type="ARBA" id="ARBA00022777"/>
    </source>
</evidence>
<dbReference type="GO" id="GO:0004674">
    <property type="term" value="F:protein serine/threonine kinase activity"/>
    <property type="evidence" value="ECO:0007669"/>
    <property type="project" value="UniProtKB-KW"/>
</dbReference>
<evidence type="ECO:0000256" key="4">
    <source>
        <dbReference type="ARBA" id="ARBA00022741"/>
    </source>
</evidence>
<evidence type="ECO:0000256" key="6">
    <source>
        <dbReference type="ARBA" id="ARBA00022840"/>
    </source>
</evidence>
<dbReference type="GO" id="GO:0005737">
    <property type="term" value="C:cytoplasm"/>
    <property type="evidence" value="ECO:0007669"/>
    <property type="project" value="TreeGrafter"/>
</dbReference>
<evidence type="ECO:0000313" key="10">
    <source>
        <dbReference type="EMBL" id="OQV16127.1"/>
    </source>
</evidence>
<keyword evidence="4" id="KW-0547">Nucleotide-binding</keyword>
<keyword evidence="3" id="KW-0808">Transferase</keyword>
<organism evidence="10 11">
    <name type="scientific">Hypsibius exemplaris</name>
    <name type="common">Freshwater tardigrade</name>
    <dbReference type="NCBI Taxonomy" id="2072580"/>
    <lineage>
        <taxon>Eukaryota</taxon>
        <taxon>Metazoa</taxon>
        <taxon>Ecdysozoa</taxon>
        <taxon>Tardigrada</taxon>
        <taxon>Eutardigrada</taxon>
        <taxon>Parachela</taxon>
        <taxon>Hypsibioidea</taxon>
        <taxon>Hypsibiidae</taxon>
        <taxon>Hypsibius</taxon>
    </lineage>
</organism>
<gene>
    <name evidence="10" type="ORF">BV898_09762</name>
</gene>
<dbReference type="GO" id="GO:0005524">
    <property type="term" value="F:ATP binding"/>
    <property type="evidence" value="ECO:0007669"/>
    <property type="project" value="UniProtKB-KW"/>
</dbReference>
<dbReference type="InterPro" id="IPR053235">
    <property type="entry name" value="Ser_Thr_kinase"/>
</dbReference>
<comment type="caution">
    <text evidence="10">The sequence shown here is derived from an EMBL/GenBank/DDBJ whole genome shotgun (WGS) entry which is preliminary data.</text>
</comment>
<accession>A0A1W0WLT4</accession>
<evidence type="ECO:0000256" key="7">
    <source>
        <dbReference type="ARBA" id="ARBA00047899"/>
    </source>
</evidence>
<evidence type="ECO:0000256" key="8">
    <source>
        <dbReference type="ARBA" id="ARBA00048679"/>
    </source>
</evidence>
<evidence type="ECO:0000256" key="1">
    <source>
        <dbReference type="ARBA" id="ARBA00012513"/>
    </source>
</evidence>
<dbReference type="PROSITE" id="PS50011">
    <property type="entry name" value="PROTEIN_KINASE_DOM"/>
    <property type="match status" value="1"/>
</dbReference>